<evidence type="ECO:0000313" key="1">
    <source>
        <dbReference type="EMBL" id="KAG8083531.1"/>
    </source>
</evidence>
<reference evidence="1" key="2">
    <citation type="submission" date="2021-02" db="EMBL/GenBank/DDBJ databases">
        <authorList>
            <person name="Kimball J.A."/>
            <person name="Haas M.W."/>
            <person name="Macchietto M."/>
            <person name="Kono T."/>
            <person name="Duquette J."/>
            <person name="Shao M."/>
        </authorList>
    </citation>
    <scope>NUCLEOTIDE SEQUENCE</scope>
    <source>
        <tissue evidence="1">Fresh leaf tissue</tissue>
    </source>
</reference>
<comment type="caution">
    <text evidence="1">The sequence shown here is derived from an EMBL/GenBank/DDBJ whole genome shotgun (WGS) entry which is preliminary data.</text>
</comment>
<keyword evidence="2" id="KW-1185">Reference proteome</keyword>
<sequence length="109" mass="11809">MGGSRDHGLPLGCLGVFRYFVPFVFRRSNGPLARRIKLIQVVARMMDTTVARYREIFGRVAALGILHHLEDVVGTISLATEIAPISFGGECLLAPLPGATAAWKAFQVA</sequence>
<dbReference type="Proteomes" id="UP000729402">
    <property type="component" value="Unassembled WGS sequence"/>
</dbReference>
<accession>A0A8J5SYV7</accession>
<proteinExistence type="predicted"/>
<protein>
    <submittedName>
        <fullName evidence="1">Uncharacterized protein</fullName>
    </submittedName>
</protein>
<evidence type="ECO:0000313" key="2">
    <source>
        <dbReference type="Proteomes" id="UP000729402"/>
    </source>
</evidence>
<reference evidence="1" key="1">
    <citation type="journal article" date="2021" name="bioRxiv">
        <title>Whole Genome Assembly and Annotation of Northern Wild Rice, Zizania palustris L., Supports a Whole Genome Duplication in the Zizania Genus.</title>
        <authorList>
            <person name="Haas M."/>
            <person name="Kono T."/>
            <person name="Macchietto M."/>
            <person name="Millas R."/>
            <person name="McGilp L."/>
            <person name="Shao M."/>
            <person name="Duquette J."/>
            <person name="Hirsch C.N."/>
            <person name="Kimball J."/>
        </authorList>
    </citation>
    <scope>NUCLEOTIDE SEQUENCE</scope>
    <source>
        <tissue evidence="1">Fresh leaf tissue</tissue>
    </source>
</reference>
<dbReference type="EMBL" id="JAAALK010000085">
    <property type="protein sequence ID" value="KAG8083531.1"/>
    <property type="molecule type" value="Genomic_DNA"/>
</dbReference>
<gene>
    <name evidence="1" type="ORF">GUJ93_ZPchr0015g6840</name>
</gene>
<dbReference type="AlphaFoldDB" id="A0A8J5SYV7"/>
<organism evidence="1 2">
    <name type="scientific">Zizania palustris</name>
    <name type="common">Northern wild rice</name>
    <dbReference type="NCBI Taxonomy" id="103762"/>
    <lineage>
        <taxon>Eukaryota</taxon>
        <taxon>Viridiplantae</taxon>
        <taxon>Streptophyta</taxon>
        <taxon>Embryophyta</taxon>
        <taxon>Tracheophyta</taxon>
        <taxon>Spermatophyta</taxon>
        <taxon>Magnoliopsida</taxon>
        <taxon>Liliopsida</taxon>
        <taxon>Poales</taxon>
        <taxon>Poaceae</taxon>
        <taxon>BOP clade</taxon>
        <taxon>Oryzoideae</taxon>
        <taxon>Oryzeae</taxon>
        <taxon>Zizaniinae</taxon>
        <taxon>Zizania</taxon>
    </lineage>
</organism>
<name>A0A8J5SYV7_ZIZPA</name>